<feature type="domain" description="Glycosyl transferase family 3" evidence="10">
    <location>
        <begin position="78"/>
        <end position="327"/>
    </location>
</feature>
<dbReference type="AlphaFoldDB" id="A0A840I587"/>
<comment type="caution">
    <text evidence="9">Lacks conserved residue(s) required for the propagation of feature annotation.</text>
</comment>
<dbReference type="NCBIfam" id="TIGR01245">
    <property type="entry name" value="trpD"/>
    <property type="match status" value="1"/>
</dbReference>
<dbReference type="PANTHER" id="PTHR43285">
    <property type="entry name" value="ANTHRANILATE PHOSPHORIBOSYLTRANSFERASE"/>
    <property type="match status" value="1"/>
</dbReference>
<evidence type="ECO:0000256" key="5">
    <source>
        <dbReference type="ARBA" id="ARBA00022822"/>
    </source>
</evidence>
<comment type="catalytic activity">
    <reaction evidence="7 9">
        <text>N-(5-phospho-beta-D-ribosyl)anthranilate + diphosphate = 5-phospho-alpha-D-ribose 1-diphosphate + anthranilate</text>
        <dbReference type="Rhea" id="RHEA:11768"/>
        <dbReference type="ChEBI" id="CHEBI:16567"/>
        <dbReference type="ChEBI" id="CHEBI:18277"/>
        <dbReference type="ChEBI" id="CHEBI:33019"/>
        <dbReference type="ChEBI" id="CHEBI:58017"/>
        <dbReference type="EC" id="2.4.2.18"/>
    </reaction>
</comment>
<comment type="cofactor">
    <cofactor evidence="9">
        <name>Mg(2+)</name>
        <dbReference type="ChEBI" id="CHEBI:18420"/>
    </cofactor>
    <text evidence="9">Binds 2 magnesium ions per monomer.</text>
</comment>
<comment type="pathway">
    <text evidence="1 9">Amino-acid biosynthesis; L-tryptophan biosynthesis; L-tryptophan from chorismate: step 2/5.</text>
</comment>
<comment type="similarity">
    <text evidence="8">In the C-terminal section; belongs to the anthranilate phosphoribosyltransferase family.</text>
</comment>
<sequence length="340" mass="34837">MSESGGFDTAFARVLKSEALTAEAMRGAVSAMLAGAVEPVRMASFLTALHLRGETPDEVAGAALAMRAAARRIEAPDRTLDTCGTGGTGLHTRNVSTAVALVLAGLGVPVAKHGNRAASSLTGSSDVLSQLGVRLDVGLERTETILRETGLVFLFAPNHHPGMAHVAPVRKALGFRTIFNLLGPLSNPAGARRQLLGVYDGALCRPVAEALRTSGAEAAWVVHGEDGMDELTVCGASRVCALREGALYEFSVTPEEAGVDHHRPGALRGGAPDENAAALRALLAGAPGAYRDAVLLNAAAGLIVADETASLAHGASLAAEAIDDGRAQAALDRLVEATHA</sequence>
<protein>
    <recommendedName>
        <fullName evidence="9">Anthranilate phosphoribosyltransferase</fullName>
        <ecNumber evidence="9">2.4.2.18</ecNumber>
    </recommendedName>
</protein>
<keyword evidence="6 9" id="KW-0057">Aromatic amino acid biosynthesis</keyword>
<evidence type="ECO:0000313" key="13">
    <source>
        <dbReference type="Proteomes" id="UP000563524"/>
    </source>
</evidence>
<gene>
    <name evidence="9" type="primary">trpD</name>
    <name evidence="12" type="ORF">GGQ59_002079</name>
</gene>
<evidence type="ECO:0000256" key="4">
    <source>
        <dbReference type="ARBA" id="ARBA00022679"/>
    </source>
</evidence>
<evidence type="ECO:0000259" key="11">
    <source>
        <dbReference type="Pfam" id="PF02885"/>
    </source>
</evidence>
<keyword evidence="2 9" id="KW-0028">Amino-acid biosynthesis</keyword>
<feature type="binding site" evidence="9">
    <location>
        <position position="84"/>
    </location>
    <ligand>
        <name>5-phospho-alpha-D-ribose 1-diphosphate</name>
        <dbReference type="ChEBI" id="CHEBI:58017"/>
    </ligand>
</feature>
<dbReference type="HAMAP" id="MF_00211">
    <property type="entry name" value="TrpD"/>
    <property type="match status" value="1"/>
</dbReference>
<feature type="binding site" evidence="9">
    <location>
        <position position="124"/>
    </location>
    <ligand>
        <name>5-phospho-alpha-D-ribose 1-diphosphate</name>
        <dbReference type="ChEBI" id="CHEBI:58017"/>
    </ligand>
</feature>
<evidence type="ECO:0000256" key="9">
    <source>
        <dbReference type="HAMAP-Rule" id="MF_00211"/>
    </source>
</evidence>
<dbReference type="InterPro" id="IPR017459">
    <property type="entry name" value="Glycosyl_Trfase_fam3_N_dom"/>
</dbReference>
<dbReference type="GO" id="GO:0004048">
    <property type="term" value="F:anthranilate phosphoribosyltransferase activity"/>
    <property type="evidence" value="ECO:0007669"/>
    <property type="project" value="UniProtKB-UniRule"/>
</dbReference>
<keyword evidence="13" id="KW-1185">Reference proteome</keyword>
<organism evidence="12 13">
    <name type="scientific">Parvularcula dongshanensis</name>
    <dbReference type="NCBI Taxonomy" id="1173995"/>
    <lineage>
        <taxon>Bacteria</taxon>
        <taxon>Pseudomonadati</taxon>
        <taxon>Pseudomonadota</taxon>
        <taxon>Alphaproteobacteria</taxon>
        <taxon>Parvularculales</taxon>
        <taxon>Parvularculaceae</taxon>
        <taxon>Parvularcula</taxon>
    </lineage>
</organism>
<reference evidence="12 13" key="1">
    <citation type="submission" date="2020-08" db="EMBL/GenBank/DDBJ databases">
        <title>Genomic Encyclopedia of Type Strains, Phase IV (KMG-IV): sequencing the most valuable type-strain genomes for metagenomic binning, comparative biology and taxonomic classification.</title>
        <authorList>
            <person name="Goeker M."/>
        </authorList>
    </citation>
    <scope>NUCLEOTIDE SEQUENCE [LARGE SCALE GENOMIC DNA]</scope>
    <source>
        <strain evidence="12 13">DSM 102850</strain>
    </source>
</reference>
<comment type="function">
    <text evidence="9">Catalyzes the transfer of the phosphoribosyl group of 5-phosphorylribose-1-pyrophosphate (PRPP) to anthranilate to yield N-(5'-phosphoribosyl)-anthranilate (PRA).</text>
</comment>
<feature type="binding site" evidence="9">
    <location>
        <position position="170"/>
    </location>
    <ligand>
        <name>anthranilate</name>
        <dbReference type="ChEBI" id="CHEBI:16567"/>
        <label>2</label>
    </ligand>
</feature>
<feature type="binding site" evidence="9">
    <location>
        <position position="115"/>
    </location>
    <ligand>
        <name>anthranilate</name>
        <dbReference type="ChEBI" id="CHEBI:16567"/>
        <label>1</label>
    </ligand>
</feature>
<dbReference type="GO" id="GO:0000162">
    <property type="term" value="P:L-tryptophan biosynthetic process"/>
    <property type="evidence" value="ECO:0007669"/>
    <property type="project" value="UniProtKB-UniRule"/>
</dbReference>
<feature type="binding site" evidence="9">
    <location>
        <begin position="94"/>
        <end position="97"/>
    </location>
    <ligand>
        <name>5-phospho-alpha-D-ribose 1-diphosphate</name>
        <dbReference type="ChEBI" id="CHEBI:58017"/>
    </ligand>
</feature>
<name>A0A840I587_9PROT</name>
<dbReference type="InterPro" id="IPR005940">
    <property type="entry name" value="Anthranilate_Pribosyl_Tfrase"/>
</dbReference>
<dbReference type="Gene3D" id="1.20.970.10">
    <property type="entry name" value="Transferase, Pyrimidine Nucleoside Phosphorylase, Chain C"/>
    <property type="match status" value="1"/>
</dbReference>
<feature type="domain" description="Glycosyl transferase family 3 N-terminal" evidence="11">
    <location>
        <begin position="12"/>
        <end position="70"/>
    </location>
</feature>
<feature type="binding site" evidence="9">
    <location>
        <position position="230"/>
    </location>
    <ligand>
        <name>Mg(2+)</name>
        <dbReference type="ChEBI" id="CHEBI:18420"/>
        <label>2</label>
    </ligand>
</feature>
<dbReference type="GO" id="GO:0000287">
    <property type="term" value="F:magnesium ion binding"/>
    <property type="evidence" value="ECO:0007669"/>
    <property type="project" value="UniProtKB-UniRule"/>
</dbReference>
<dbReference type="InterPro" id="IPR035902">
    <property type="entry name" value="Nuc_phospho_transferase"/>
</dbReference>
<dbReference type="GO" id="GO:0005829">
    <property type="term" value="C:cytosol"/>
    <property type="evidence" value="ECO:0007669"/>
    <property type="project" value="TreeGrafter"/>
</dbReference>
<dbReference type="EC" id="2.4.2.18" evidence="9"/>
<keyword evidence="4 9" id="KW-0808">Transferase</keyword>
<dbReference type="FunFam" id="3.40.1030.10:FF:000002">
    <property type="entry name" value="Anthranilate phosphoribosyltransferase"/>
    <property type="match status" value="1"/>
</dbReference>
<evidence type="ECO:0000256" key="6">
    <source>
        <dbReference type="ARBA" id="ARBA00023141"/>
    </source>
</evidence>
<comment type="caution">
    <text evidence="12">The sequence shown here is derived from an EMBL/GenBank/DDBJ whole genome shotgun (WGS) entry which is preliminary data.</text>
</comment>
<feature type="binding site" evidence="9">
    <location>
        <position position="84"/>
    </location>
    <ligand>
        <name>anthranilate</name>
        <dbReference type="ChEBI" id="CHEBI:16567"/>
        <label>1</label>
    </ligand>
</feature>
<dbReference type="PANTHER" id="PTHR43285:SF2">
    <property type="entry name" value="ANTHRANILATE PHOSPHORIBOSYLTRANSFERASE"/>
    <property type="match status" value="1"/>
</dbReference>
<evidence type="ECO:0000256" key="1">
    <source>
        <dbReference type="ARBA" id="ARBA00004907"/>
    </source>
</evidence>
<comment type="similarity">
    <text evidence="9">Belongs to the anthranilate phosphoribosyltransferase family.</text>
</comment>
<accession>A0A840I587</accession>
<dbReference type="EMBL" id="JACHOB010000004">
    <property type="protein sequence ID" value="MBB4659542.1"/>
    <property type="molecule type" value="Genomic_DNA"/>
</dbReference>
<dbReference type="Pfam" id="PF00591">
    <property type="entry name" value="Glycos_transf_3"/>
    <property type="match status" value="1"/>
</dbReference>
<keyword evidence="9" id="KW-0479">Metal-binding</keyword>
<keyword evidence="3 9" id="KW-0328">Glycosyltransferase</keyword>
<dbReference type="Pfam" id="PF02885">
    <property type="entry name" value="Glycos_trans_3N"/>
    <property type="match status" value="1"/>
</dbReference>
<evidence type="ECO:0000256" key="7">
    <source>
        <dbReference type="ARBA" id="ARBA00052328"/>
    </source>
</evidence>
<dbReference type="InterPro" id="IPR036320">
    <property type="entry name" value="Glycosyl_Trfase_fam3_N_dom_sf"/>
</dbReference>
<dbReference type="InterPro" id="IPR000312">
    <property type="entry name" value="Glycosyl_Trfase_fam3"/>
</dbReference>
<comment type="subunit">
    <text evidence="9">Homodimer.</text>
</comment>
<evidence type="ECO:0000256" key="3">
    <source>
        <dbReference type="ARBA" id="ARBA00022676"/>
    </source>
</evidence>
<feature type="binding site" evidence="9">
    <location>
        <position position="96"/>
    </location>
    <ligand>
        <name>Mg(2+)</name>
        <dbReference type="ChEBI" id="CHEBI:18420"/>
        <label>1</label>
    </ligand>
</feature>
<evidence type="ECO:0000256" key="2">
    <source>
        <dbReference type="ARBA" id="ARBA00022605"/>
    </source>
</evidence>
<evidence type="ECO:0000313" key="12">
    <source>
        <dbReference type="EMBL" id="MBB4659542.1"/>
    </source>
</evidence>
<dbReference type="Gene3D" id="3.40.1030.10">
    <property type="entry name" value="Nucleoside phosphorylase/phosphoribosyltransferase catalytic domain"/>
    <property type="match status" value="1"/>
</dbReference>
<keyword evidence="5 9" id="KW-0822">Tryptophan biosynthesis</keyword>
<evidence type="ECO:0000259" key="10">
    <source>
        <dbReference type="Pfam" id="PF00591"/>
    </source>
</evidence>
<feature type="binding site" evidence="9">
    <location>
        <position position="230"/>
    </location>
    <ligand>
        <name>Mg(2+)</name>
        <dbReference type="ChEBI" id="CHEBI:18420"/>
        <label>1</label>
    </ligand>
</feature>
<keyword evidence="9" id="KW-0460">Magnesium</keyword>
<dbReference type="SUPFAM" id="SSF52418">
    <property type="entry name" value="Nucleoside phosphorylase/phosphoribosyltransferase catalytic domain"/>
    <property type="match status" value="1"/>
</dbReference>
<proteinExistence type="inferred from homology"/>
<feature type="binding site" evidence="9">
    <location>
        <begin position="112"/>
        <end position="120"/>
    </location>
    <ligand>
        <name>5-phospho-alpha-D-ribose 1-diphosphate</name>
        <dbReference type="ChEBI" id="CHEBI:58017"/>
    </ligand>
</feature>
<feature type="binding site" evidence="9">
    <location>
        <position position="92"/>
    </location>
    <ligand>
        <name>5-phospho-alpha-D-ribose 1-diphosphate</name>
        <dbReference type="ChEBI" id="CHEBI:58017"/>
    </ligand>
</feature>
<dbReference type="Proteomes" id="UP000563524">
    <property type="component" value="Unassembled WGS sequence"/>
</dbReference>
<evidence type="ECO:0000256" key="8">
    <source>
        <dbReference type="ARBA" id="ARBA00061188"/>
    </source>
</evidence>
<dbReference type="RefSeq" id="WP_183818246.1">
    <property type="nucleotide sequence ID" value="NZ_JACHOB010000004.1"/>
</dbReference>
<dbReference type="UniPathway" id="UPA00035">
    <property type="reaction ID" value="UER00041"/>
</dbReference>
<dbReference type="SUPFAM" id="SSF47648">
    <property type="entry name" value="Nucleoside phosphorylase/phosphoribosyltransferase N-terminal domain"/>
    <property type="match status" value="1"/>
</dbReference>
<feature type="binding site" evidence="9">
    <location>
        <position position="229"/>
    </location>
    <ligand>
        <name>Mg(2+)</name>
        <dbReference type="ChEBI" id="CHEBI:18420"/>
        <label>2</label>
    </ligand>
</feature>